<proteinExistence type="predicted"/>
<sequence>MRENELLEVKGSFSHAPGPKPGAPSLPVGGYVESSHFLELANQLQEVKRFWQRKKLGIDPLVGAFYTRIVAKSNRISRLFSYSVGSPNDCIVGAKFYDSAEDPKHQITYSVPEKDIDRSIEELELCARVVGRLDGRQIDKATLDGIMKNKLEVDLLGLRKTNFGKLVRDAFYLDKFGITEFDENIEGNAIISLFKVAGSTRDGLLKKFNIEVTPSAILDDAILLQEHEFRKLADSAPFLIAMGVTDDISCWDPDDYAIDKRLRVQPTSIDPPHGEPVVGVIDTGFFKEVYFADDWVEYDEGWLDGSVVLSDKDREHGTAVTSIIVDGPRLNPDLDDGCGSFRVKHFCVAPARHFSSFAVMKKILQIVESNPGIKVWNLSLGSELAVRANSISPEAAILDRLQYEKNIIFVVAGTNNSLRLDNMPIGAPADSLNSLVVNSVDRGGEPSSYSRKGPVLSFYAKPDVSYFGGTPRDQITVAAPFAASSSYGTSIAAPWITRKVAYLVGVMQLDVQLAKALIIHSATSWEKIEQSSLKGYGVVPQRIEDILYVGRDEIRFVLSQEIRDYKTYSYRLPVPSKDGMYPFKARATLCYSPLCSRNQGVDYTNSEVSLSFGRIGEKKKETTDSNGKKVIEEYQAIFPINNDSQDFEGVLTDEKTAREHYRKWDNVKHVGEILKKRNPGCKKYKSSNWGIAFTVKERLEERSGQGLRVGLVVTLKEVNGVNRINEFRHNLEMAGWIVNSIDMHARAEVIERASVEDLEFD</sequence>
<feature type="domain" description="Peptidase S8/S53" evidence="1">
    <location>
        <begin position="276"/>
        <end position="537"/>
    </location>
</feature>
<reference evidence="2 3" key="1">
    <citation type="journal article" date="2018" name="Elife">
        <title>Discovery and characterization of a prevalent human gut bacterial enzyme sufficient for the inactivation of a family of plant toxins.</title>
        <authorList>
            <person name="Koppel N."/>
            <person name="Bisanz J.E."/>
            <person name="Pandelia M.E."/>
            <person name="Turnbaugh P.J."/>
            <person name="Balskus E.P."/>
        </authorList>
    </citation>
    <scope>NUCLEOTIDE SEQUENCE [LARGE SCALE GENOMIC DNA]</scope>
    <source>
        <strain evidence="2 3">OB21 GAM 11</strain>
    </source>
</reference>
<dbReference type="AlphaFoldDB" id="A0A369NZ07"/>
<dbReference type="RefSeq" id="WP_114548993.1">
    <property type="nucleotide sequence ID" value="NZ_PPUT01000013.1"/>
</dbReference>
<evidence type="ECO:0000313" key="3">
    <source>
        <dbReference type="Proteomes" id="UP000253805"/>
    </source>
</evidence>
<keyword evidence="2" id="KW-0378">Hydrolase</keyword>
<dbReference type="CDD" id="cd04847">
    <property type="entry name" value="Peptidases_S8_Subtilisin_like_2"/>
    <property type="match status" value="1"/>
</dbReference>
<dbReference type="GO" id="GO:0006508">
    <property type="term" value="P:proteolysis"/>
    <property type="evidence" value="ECO:0007669"/>
    <property type="project" value="UniProtKB-KW"/>
</dbReference>
<dbReference type="InterPro" id="IPR034074">
    <property type="entry name" value="Y4bN_pept_dom"/>
</dbReference>
<evidence type="ECO:0000313" key="2">
    <source>
        <dbReference type="EMBL" id="RDC44648.1"/>
    </source>
</evidence>
<accession>A0A369NZ07</accession>
<dbReference type="InterPro" id="IPR000209">
    <property type="entry name" value="Peptidase_S8/S53_dom"/>
</dbReference>
<organism evidence="2 3">
    <name type="scientific">Adlercreutzia equolifaciens subsp. celatus</name>
    <dbReference type="NCBI Taxonomy" id="394340"/>
    <lineage>
        <taxon>Bacteria</taxon>
        <taxon>Bacillati</taxon>
        <taxon>Actinomycetota</taxon>
        <taxon>Coriobacteriia</taxon>
        <taxon>Eggerthellales</taxon>
        <taxon>Eggerthellaceae</taxon>
        <taxon>Adlercreutzia</taxon>
    </lineage>
</organism>
<comment type="caution">
    <text evidence="2">The sequence shown here is derived from an EMBL/GenBank/DDBJ whole genome shotgun (WGS) entry which is preliminary data.</text>
</comment>
<name>A0A369NZ07_9ACTN</name>
<dbReference type="InterPro" id="IPR036852">
    <property type="entry name" value="Peptidase_S8/S53_dom_sf"/>
</dbReference>
<protein>
    <submittedName>
        <fullName evidence="2">Serine protease</fullName>
    </submittedName>
</protein>
<dbReference type="Proteomes" id="UP000253805">
    <property type="component" value="Unassembled WGS sequence"/>
</dbReference>
<evidence type="ECO:0000259" key="1">
    <source>
        <dbReference type="Pfam" id="PF00082"/>
    </source>
</evidence>
<dbReference type="Pfam" id="PF00082">
    <property type="entry name" value="Peptidase_S8"/>
    <property type="match status" value="1"/>
</dbReference>
<keyword evidence="2" id="KW-0645">Protease</keyword>
<gene>
    <name evidence="2" type="ORF">C1850_06085</name>
</gene>
<dbReference type="SUPFAM" id="SSF52743">
    <property type="entry name" value="Subtilisin-like"/>
    <property type="match status" value="1"/>
</dbReference>
<dbReference type="EMBL" id="PPUT01000013">
    <property type="protein sequence ID" value="RDC44648.1"/>
    <property type="molecule type" value="Genomic_DNA"/>
</dbReference>
<dbReference type="GO" id="GO:0004252">
    <property type="term" value="F:serine-type endopeptidase activity"/>
    <property type="evidence" value="ECO:0007669"/>
    <property type="project" value="InterPro"/>
</dbReference>
<dbReference type="Gene3D" id="3.40.50.200">
    <property type="entry name" value="Peptidase S8/S53 domain"/>
    <property type="match status" value="1"/>
</dbReference>